<evidence type="ECO:0000256" key="2">
    <source>
        <dbReference type="SAM" id="Phobius"/>
    </source>
</evidence>
<evidence type="ECO:0000313" key="5">
    <source>
        <dbReference type="Proteomes" id="UP001490365"/>
    </source>
</evidence>
<dbReference type="Proteomes" id="UP001490365">
    <property type="component" value="Unassembled WGS sequence"/>
</dbReference>
<name>A0ABV1TCJ6_9ACTN</name>
<feature type="transmembrane region" description="Helical" evidence="2">
    <location>
        <begin position="33"/>
        <end position="53"/>
    </location>
</feature>
<sequence length="278" mass="27552">MITTLLATVAAVGWGAADYCGARASRAMPAGRVVLLSQVLSLPVLAGWLAATAGPGPDLTALAWGCAAGAFGVLGLVLLYRTLAAEGIVLVAPVTAVTAAVVPLAVGLALQSAPGPIALCGVCCALLSIALVSLVGRVRRTTVALRTLLLALATGAALGLQLVLISHPGPEAGLWPLAGARAVSIVCVAPGALRGRPRTDGTALPWLPVVLSGVLDTAAFAFCLFAADQGLLSVVGSIVSLYPAATVVLALVLDGERVTAHQALGLFLGAGALLLVSV</sequence>
<dbReference type="Pfam" id="PF00892">
    <property type="entry name" value="EamA"/>
    <property type="match status" value="1"/>
</dbReference>
<feature type="transmembrane region" description="Helical" evidence="2">
    <location>
        <begin position="233"/>
        <end position="253"/>
    </location>
</feature>
<feature type="transmembrane region" description="Helical" evidence="2">
    <location>
        <begin position="87"/>
        <end position="110"/>
    </location>
</feature>
<evidence type="ECO:0000256" key="1">
    <source>
        <dbReference type="ARBA" id="ARBA00007362"/>
    </source>
</evidence>
<keyword evidence="5" id="KW-1185">Reference proteome</keyword>
<comment type="similarity">
    <text evidence="1">Belongs to the EamA transporter family.</text>
</comment>
<dbReference type="RefSeq" id="WP_351956396.1">
    <property type="nucleotide sequence ID" value="NZ_JBEOZM010000003.1"/>
</dbReference>
<accession>A0ABV1TCJ6</accession>
<organism evidence="4 5">
    <name type="scientific">Streptomyces sp. 900105755</name>
    <dbReference type="NCBI Taxonomy" id="3154389"/>
    <lineage>
        <taxon>Bacteria</taxon>
        <taxon>Bacillati</taxon>
        <taxon>Actinomycetota</taxon>
        <taxon>Actinomycetes</taxon>
        <taxon>Kitasatosporales</taxon>
        <taxon>Streptomycetaceae</taxon>
        <taxon>Streptomyces</taxon>
    </lineage>
</organism>
<evidence type="ECO:0000313" key="4">
    <source>
        <dbReference type="EMBL" id="MER6267772.1"/>
    </source>
</evidence>
<dbReference type="InterPro" id="IPR000620">
    <property type="entry name" value="EamA_dom"/>
</dbReference>
<feature type="transmembrane region" description="Helical" evidence="2">
    <location>
        <begin position="260"/>
        <end position="277"/>
    </location>
</feature>
<reference evidence="4 5" key="1">
    <citation type="submission" date="2024-06" db="EMBL/GenBank/DDBJ databases">
        <title>The Natural Products Discovery Center: Release of the First 8490 Sequenced Strains for Exploring Actinobacteria Biosynthetic Diversity.</title>
        <authorList>
            <person name="Kalkreuter E."/>
            <person name="Kautsar S.A."/>
            <person name="Yang D."/>
            <person name="Bader C.D."/>
            <person name="Teijaro C.N."/>
            <person name="Fluegel L."/>
            <person name="Davis C.M."/>
            <person name="Simpson J.R."/>
            <person name="Lauterbach L."/>
            <person name="Steele A.D."/>
            <person name="Gui C."/>
            <person name="Meng S."/>
            <person name="Li G."/>
            <person name="Viehrig K."/>
            <person name="Ye F."/>
            <person name="Su P."/>
            <person name="Kiefer A.F."/>
            <person name="Nichols A."/>
            <person name="Cepeda A.J."/>
            <person name="Yan W."/>
            <person name="Fan B."/>
            <person name="Jiang Y."/>
            <person name="Adhikari A."/>
            <person name="Zheng C.-J."/>
            <person name="Schuster L."/>
            <person name="Cowan T.M."/>
            <person name="Smanski M.J."/>
            <person name="Chevrette M.G."/>
            <person name="De Carvalho L.P.S."/>
            <person name="Shen B."/>
        </authorList>
    </citation>
    <scope>NUCLEOTIDE SEQUENCE [LARGE SCALE GENOMIC DNA]</scope>
    <source>
        <strain evidence="4 5">NPDC001694</strain>
    </source>
</reference>
<feature type="transmembrane region" description="Helical" evidence="2">
    <location>
        <begin position="205"/>
        <end position="227"/>
    </location>
</feature>
<feature type="domain" description="EamA" evidence="3">
    <location>
        <begin position="148"/>
        <end position="277"/>
    </location>
</feature>
<feature type="transmembrane region" description="Helical" evidence="2">
    <location>
        <begin position="59"/>
        <end position="80"/>
    </location>
</feature>
<keyword evidence="2" id="KW-0472">Membrane</keyword>
<keyword evidence="2" id="KW-1133">Transmembrane helix</keyword>
<feature type="transmembrane region" description="Helical" evidence="2">
    <location>
        <begin position="116"/>
        <end position="136"/>
    </location>
</feature>
<comment type="caution">
    <text evidence="4">The sequence shown here is derived from an EMBL/GenBank/DDBJ whole genome shotgun (WGS) entry which is preliminary data.</text>
</comment>
<proteinExistence type="inferred from homology"/>
<dbReference type="EMBL" id="JBEOZM010000003">
    <property type="protein sequence ID" value="MER6267772.1"/>
    <property type="molecule type" value="Genomic_DNA"/>
</dbReference>
<evidence type="ECO:0000259" key="3">
    <source>
        <dbReference type="Pfam" id="PF00892"/>
    </source>
</evidence>
<keyword evidence="2" id="KW-0812">Transmembrane</keyword>
<dbReference type="SUPFAM" id="SSF103481">
    <property type="entry name" value="Multidrug resistance efflux transporter EmrE"/>
    <property type="match status" value="1"/>
</dbReference>
<feature type="transmembrane region" description="Helical" evidence="2">
    <location>
        <begin position="148"/>
        <end position="167"/>
    </location>
</feature>
<gene>
    <name evidence="4" type="ORF">ABT211_10790</name>
</gene>
<protein>
    <submittedName>
        <fullName evidence="4">EamA family transporter</fullName>
    </submittedName>
</protein>
<dbReference type="InterPro" id="IPR037185">
    <property type="entry name" value="EmrE-like"/>
</dbReference>